<sequence>MSLAPTTTVRGAPPALQPYYFTSSVFVEHLRADINDLLVKFKEAVEINLEAESPFQLFKELWIETGWRWLHLLVIEERGRKSFIQVVERCLLEALKSANGPTIAAGALFAQYTFHTTQPTALYTINHIDVPLDIHEIIRTLPSRLSGPLKAEVSYLIRLLI</sequence>
<gene>
    <name evidence="1" type="ORF">DACRYDRAFT_68950</name>
</gene>
<dbReference type="AlphaFoldDB" id="M5FWE0"/>
<feature type="non-terminal residue" evidence="1">
    <location>
        <position position="161"/>
    </location>
</feature>
<dbReference type="GeneID" id="63690952"/>
<protein>
    <submittedName>
        <fullName evidence="1">Uncharacterized protein</fullName>
    </submittedName>
</protein>
<dbReference type="EMBL" id="JH795868">
    <property type="protein sequence ID" value="EJU00010.1"/>
    <property type="molecule type" value="Genomic_DNA"/>
</dbReference>
<proteinExistence type="predicted"/>
<dbReference type="Proteomes" id="UP000030653">
    <property type="component" value="Unassembled WGS sequence"/>
</dbReference>
<dbReference type="RefSeq" id="XP_040626907.1">
    <property type="nucleotide sequence ID" value="XM_040775890.1"/>
</dbReference>
<dbReference type="HOGENOM" id="CLU_059053_1_0_1"/>
<evidence type="ECO:0000313" key="1">
    <source>
        <dbReference type="EMBL" id="EJU00010.1"/>
    </source>
</evidence>
<dbReference type="STRING" id="1858805.M5FWE0"/>
<keyword evidence="2" id="KW-1185">Reference proteome</keyword>
<reference evidence="1 2" key="1">
    <citation type="journal article" date="2012" name="Science">
        <title>The Paleozoic origin of enzymatic lignin decomposition reconstructed from 31 fungal genomes.</title>
        <authorList>
            <person name="Floudas D."/>
            <person name="Binder M."/>
            <person name="Riley R."/>
            <person name="Barry K."/>
            <person name="Blanchette R.A."/>
            <person name="Henrissat B."/>
            <person name="Martinez A.T."/>
            <person name="Otillar R."/>
            <person name="Spatafora J.W."/>
            <person name="Yadav J.S."/>
            <person name="Aerts A."/>
            <person name="Benoit I."/>
            <person name="Boyd A."/>
            <person name="Carlson A."/>
            <person name="Copeland A."/>
            <person name="Coutinho P.M."/>
            <person name="de Vries R.P."/>
            <person name="Ferreira P."/>
            <person name="Findley K."/>
            <person name="Foster B."/>
            <person name="Gaskell J."/>
            <person name="Glotzer D."/>
            <person name="Gorecki P."/>
            <person name="Heitman J."/>
            <person name="Hesse C."/>
            <person name="Hori C."/>
            <person name="Igarashi K."/>
            <person name="Jurgens J.A."/>
            <person name="Kallen N."/>
            <person name="Kersten P."/>
            <person name="Kohler A."/>
            <person name="Kuees U."/>
            <person name="Kumar T.K.A."/>
            <person name="Kuo A."/>
            <person name="LaButti K."/>
            <person name="Larrondo L.F."/>
            <person name="Lindquist E."/>
            <person name="Ling A."/>
            <person name="Lombard V."/>
            <person name="Lucas S."/>
            <person name="Lundell T."/>
            <person name="Martin R."/>
            <person name="McLaughlin D.J."/>
            <person name="Morgenstern I."/>
            <person name="Morin E."/>
            <person name="Murat C."/>
            <person name="Nagy L.G."/>
            <person name="Nolan M."/>
            <person name="Ohm R.A."/>
            <person name="Patyshakuliyeva A."/>
            <person name="Rokas A."/>
            <person name="Ruiz-Duenas F.J."/>
            <person name="Sabat G."/>
            <person name="Salamov A."/>
            <person name="Samejima M."/>
            <person name="Schmutz J."/>
            <person name="Slot J.C."/>
            <person name="St John F."/>
            <person name="Stenlid J."/>
            <person name="Sun H."/>
            <person name="Sun S."/>
            <person name="Syed K."/>
            <person name="Tsang A."/>
            <person name="Wiebenga A."/>
            <person name="Young D."/>
            <person name="Pisabarro A."/>
            <person name="Eastwood D.C."/>
            <person name="Martin F."/>
            <person name="Cullen D."/>
            <person name="Grigoriev I.V."/>
            <person name="Hibbett D.S."/>
        </authorList>
    </citation>
    <scope>NUCLEOTIDE SEQUENCE [LARGE SCALE GENOMIC DNA]</scope>
    <source>
        <strain evidence="1 2">DJM-731 SS1</strain>
    </source>
</reference>
<organism evidence="1 2">
    <name type="scientific">Dacryopinax primogenitus (strain DJM 731)</name>
    <name type="common">Brown rot fungus</name>
    <dbReference type="NCBI Taxonomy" id="1858805"/>
    <lineage>
        <taxon>Eukaryota</taxon>
        <taxon>Fungi</taxon>
        <taxon>Dikarya</taxon>
        <taxon>Basidiomycota</taxon>
        <taxon>Agaricomycotina</taxon>
        <taxon>Dacrymycetes</taxon>
        <taxon>Dacrymycetales</taxon>
        <taxon>Dacrymycetaceae</taxon>
        <taxon>Dacryopinax</taxon>
    </lineage>
</organism>
<name>M5FWE0_DACPD</name>
<accession>M5FWE0</accession>
<evidence type="ECO:0000313" key="2">
    <source>
        <dbReference type="Proteomes" id="UP000030653"/>
    </source>
</evidence>
<dbReference type="OrthoDB" id="3253083at2759"/>